<protein>
    <recommendedName>
        <fullName evidence="5">Acyl-CoA oxidase/dehydrogenase middle domain-containing protein</fullName>
    </recommendedName>
</protein>
<comment type="pathway">
    <text evidence="2">Lipid metabolism.</text>
</comment>
<dbReference type="InterPro" id="IPR046373">
    <property type="entry name" value="Acyl-CoA_Oxase/DH_mid-dom_sf"/>
</dbReference>
<dbReference type="GO" id="GO:0033540">
    <property type="term" value="P:fatty acid beta-oxidation using acyl-CoA oxidase"/>
    <property type="evidence" value="ECO:0007669"/>
    <property type="project" value="TreeGrafter"/>
</dbReference>
<dbReference type="Proteomes" id="UP000801492">
    <property type="component" value="Unassembled WGS sequence"/>
</dbReference>
<comment type="caution">
    <text evidence="6">The sequence shown here is derived from an EMBL/GenBank/DDBJ whole genome shotgun (WGS) entry which is preliminary data.</text>
</comment>
<evidence type="ECO:0000259" key="5">
    <source>
        <dbReference type="Pfam" id="PF02770"/>
    </source>
</evidence>
<dbReference type="OrthoDB" id="538336at2759"/>
<keyword evidence="7" id="KW-1185">Reference proteome</keyword>
<keyword evidence="4" id="KW-0274">FAD</keyword>
<evidence type="ECO:0000256" key="4">
    <source>
        <dbReference type="ARBA" id="ARBA00022827"/>
    </source>
</evidence>
<evidence type="ECO:0000256" key="1">
    <source>
        <dbReference type="ARBA" id="ARBA00001974"/>
    </source>
</evidence>
<dbReference type="PANTHER" id="PTHR10909:SF390">
    <property type="entry name" value="PEROXISOMAL ACYL-COENZYME A OXIDASE 3"/>
    <property type="match status" value="1"/>
</dbReference>
<dbReference type="AlphaFoldDB" id="A0A8K0D818"/>
<organism evidence="6 7">
    <name type="scientific">Ignelater luminosus</name>
    <name type="common">Cucubano</name>
    <name type="synonym">Pyrophorus luminosus</name>
    <dbReference type="NCBI Taxonomy" id="2038154"/>
    <lineage>
        <taxon>Eukaryota</taxon>
        <taxon>Metazoa</taxon>
        <taxon>Ecdysozoa</taxon>
        <taxon>Arthropoda</taxon>
        <taxon>Hexapoda</taxon>
        <taxon>Insecta</taxon>
        <taxon>Pterygota</taxon>
        <taxon>Neoptera</taxon>
        <taxon>Endopterygota</taxon>
        <taxon>Coleoptera</taxon>
        <taxon>Polyphaga</taxon>
        <taxon>Elateriformia</taxon>
        <taxon>Elateroidea</taxon>
        <taxon>Elateridae</taxon>
        <taxon>Agrypninae</taxon>
        <taxon>Pyrophorini</taxon>
        <taxon>Ignelater</taxon>
    </lineage>
</organism>
<gene>
    <name evidence="6" type="ORF">ILUMI_07472</name>
</gene>
<name>A0A8K0D818_IGNLU</name>
<evidence type="ECO:0000256" key="3">
    <source>
        <dbReference type="ARBA" id="ARBA00022630"/>
    </source>
</evidence>
<accession>A0A8K0D818</accession>
<dbReference type="InterPro" id="IPR006091">
    <property type="entry name" value="Acyl-CoA_Oxase/DH_mid-dom"/>
</dbReference>
<dbReference type="GO" id="GO:0005504">
    <property type="term" value="F:fatty acid binding"/>
    <property type="evidence" value="ECO:0007669"/>
    <property type="project" value="TreeGrafter"/>
</dbReference>
<dbReference type="FunFam" id="2.40.110.10:FF:000005">
    <property type="entry name" value="Acyl-coenzyme A oxidase"/>
    <property type="match status" value="1"/>
</dbReference>
<proteinExistence type="predicted"/>
<dbReference type="Pfam" id="PF02770">
    <property type="entry name" value="Acyl-CoA_dh_M"/>
    <property type="match status" value="1"/>
</dbReference>
<reference evidence="6" key="1">
    <citation type="submission" date="2019-08" db="EMBL/GenBank/DDBJ databases">
        <title>The genome of the North American firefly Photinus pyralis.</title>
        <authorList>
            <consortium name="Photinus pyralis genome working group"/>
            <person name="Fallon T.R."/>
            <person name="Sander Lower S.E."/>
            <person name="Weng J.-K."/>
        </authorList>
    </citation>
    <scope>NUCLEOTIDE SEQUENCE</scope>
    <source>
        <strain evidence="6">TRF0915ILg1</strain>
        <tissue evidence="6">Whole body</tissue>
    </source>
</reference>
<dbReference type="SUPFAM" id="SSF56645">
    <property type="entry name" value="Acyl-CoA dehydrogenase NM domain-like"/>
    <property type="match status" value="1"/>
</dbReference>
<sequence length="307" mass="34168">MANCLSDFPPGPLDRYRKLASFDWKQLHLYLHGEGFLNYQNEFYNEILKYPVLLEQPDPTPTLDEVRRMTNQRMFALKLARDAVTSKTNWHPPDRYFADIIASNLLDPSTAIKRGLAFDMFINAITSMGTERHRHFIESCSNGDIFGCFGLTEIGHGSNTKGMKTTATYDPVSRQFILHSPDFQAGKCWVGCLGQIATHGVIFAHLVTPGGTKHGLHAFVVPIRDPRTLIPYPGIKVGDMGEKAGLNGVDNGFIVFDQYGIPKENLLNKIGDVTENGEYVTDFTDPGKKHGAALGNLSDGRVQMYTI</sequence>
<dbReference type="GO" id="GO:0005777">
    <property type="term" value="C:peroxisome"/>
    <property type="evidence" value="ECO:0007669"/>
    <property type="project" value="InterPro"/>
</dbReference>
<dbReference type="GO" id="GO:0016402">
    <property type="term" value="F:pristanoyl-CoA oxidase activity"/>
    <property type="evidence" value="ECO:0007669"/>
    <property type="project" value="TreeGrafter"/>
</dbReference>
<dbReference type="Gene3D" id="2.40.110.10">
    <property type="entry name" value="Butyryl-CoA Dehydrogenase, subunit A, domain 2"/>
    <property type="match status" value="1"/>
</dbReference>
<evidence type="ECO:0000313" key="6">
    <source>
        <dbReference type="EMBL" id="KAF2898697.1"/>
    </source>
</evidence>
<dbReference type="GO" id="GO:0071949">
    <property type="term" value="F:FAD binding"/>
    <property type="evidence" value="ECO:0007669"/>
    <property type="project" value="InterPro"/>
</dbReference>
<dbReference type="InterPro" id="IPR012258">
    <property type="entry name" value="Acyl-CoA_oxidase"/>
</dbReference>
<keyword evidence="3" id="KW-0285">Flavoprotein</keyword>
<feature type="domain" description="Acyl-CoA oxidase/dehydrogenase middle" evidence="5">
    <location>
        <begin position="148"/>
        <end position="258"/>
    </location>
</feature>
<evidence type="ECO:0000313" key="7">
    <source>
        <dbReference type="Proteomes" id="UP000801492"/>
    </source>
</evidence>
<dbReference type="GO" id="GO:0055088">
    <property type="term" value="P:lipid homeostasis"/>
    <property type="evidence" value="ECO:0007669"/>
    <property type="project" value="TreeGrafter"/>
</dbReference>
<evidence type="ECO:0000256" key="2">
    <source>
        <dbReference type="ARBA" id="ARBA00005189"/>
    </source>
</evidence>
<comment type="cofactor">
    <cofactor evidence="1">
        <name>FAD</name>
        <dbReference type="ChEBI" id="CHEBI:57692"/>
    </cofactor>
</comment>
<dbReference type="InterPro" id="IPR009100">
    <property type="entry name" value="AcylCoA_DH/oxidase_NM_dom_sf"/>
</dbReference>
<dbReference type="PANTHER" id="PTHR10909">
    <property type="entry name" value="ELECTRON TRANSPORT OXIDOREDUCTASE"/>
    <property type="match status" value="1"/>
</dbReference>
<dbReference type="EMBL" id="VTPC01003344">
    <property type="protein sequence ID" value="KAF2898697.1"/>
    <property type="molecule type" value="Genomic_DNA"/>
</dbReference>